<gene>
    <name evidence="3" type="ORF">DPMN_024833</name>
</gene>
<accession>A0A9D4LPM7</accession>
<protein>
    <recommendedName>
        <fullName evidence="2">Saposin B-type domain-containing protein</fullName>
    </recommendedName>
</protein>
<dbReference type="Gene3D" id="1.10.225.10">
    <property type="entry name" value="Saposin-like"/>
    <property type="match status" value="1"/>
</dbReference>
<dbReference type="Pfam" id="PF05184">
    <property type="entry name" value="SapB_1"/>
    <property type="match status" value="1"/>
</dbReference>
<dbReference type="InterPro" id="IPR011001">
    <property type="entry name" value="Saposin-like"/>
</dbReference>
<dbReference type="AlphaFoldDB" id="A0A9D4LPM7"/>
<keyword evidence="1" id="KW-1015">Disulfide bond</keyword>
<evidence type="ECO:0000259" key="2">
    <source>
        <dbReference type="PROSITE" id="PS50015"/>
    </source>
</evidence>
<feature type="domain" description="Saposin B-type" evidence="2">
    <location>
        <begin position="18"/>
        <end position="59"/>
    </location>
</feature>
<reference evidence="3" key="2">
    <citation type="submission" date="2020-11" db="EMBL/GenBank/DDBJ databases">
        <authorList>
            <person name="McCartney M.A."/>
            <person name="Auch B."/>
            <person name="Kono T."/>
            <person name="Mallez S."/>
            <person name="Becker A."/>
            <person name="Gohl D.M."/>
            <person name="Silverstein K.A.T."/>
            <person name="Koren S."/>
            <person name="Bechman K.B."/>
            <person name="Herman A."/>
            <person name="Abrahante J.E."/>
            <person name="Garbe J."/>
        </authorList>
    </citation>
    <scope>NUCLEOTIDE SEQUENCE</scope>
    <source>
        <strain evidence="3">Duluth1</strain>
        <tissue evidence="3">Whole animal</tissue>
    </source>
</reference>
<sequence>MGFIPDQTIKLASTRPVGDLKCDICELIIQELDQLVGQNASAEKINSTIYALCDKLPGTAKTFVSYKLSIKMMTKVDSR</sequence>
<keyword evidence="4" id="KW-1185">Reference proteome</keyword>
<evidence type="ECO:0000313" key="4">
    <source>
        <dbReference type="Proteomes" id="UP000828390"/>
    </source>
</evidence>
<comment type="caution">
    <text evidence="3">The sequence shown here is derived from an EMBL/GenBank/DDBJ whole genome shotgun (WGS) entry which is preliminary data.</text>
</comment>
<evidence type="ECO:0000313" key="3">
    <source>
        <dbReference type="EMBL" id="KAH3861880.1"/>
    </source>
</evidence>
<name>A0A9D4LPM7_DREPO</name>
<dbReference type="EMBL" id="JAIWYP010000002">
    <property type="protein sequence ID" value="KAH3861880.1"/>
    <property type="molecule type" value="Genomic_DNA"/>
</dbReference>
<dbReference type="Proteomes" id="UP000828390">
    <property type="component" value="Unassembled WGS sequence"/>
</dbReference>
<organism evidence="3 4">
    <name type="scientific">Dreissena polymorpha</name>
    <name type="common">Zebra mussel</name>
    <name type="synonym">Mytilus polymorpha</name>
    <dbReference type="NCBI Taxonomy" id="45954"/>
    <lineage>
        <taxon>Eukaryota</taxon>
        <taxon>Metazoa</taxon>
        <taxon>Spiralia</taxon>
        <taxon>Lophotrochozoa</taxon>
        <taxon>Mollusca</taxon>
        <taxon>Bivalvia</taxon>
        <taxon>Autobranchia</taxon>
        <taxon>Heteroconchia</taxon>
        <taxon>Euheterodonta</taxon>
        <taxon>Imparidentia</taxon>
        <taxon>Neoheterodontei</taxon>
        <taxon>Myida</taxon>
        <taxon>Dreissenoidea</taxon>
        <taxon>Dreissenidae</taxon>
        <taxon>Dreissena</taxon>
    </lineage>
</organism>
<reference evidence="3" key="1">
    <citation type="journal article" date="2019" name="bioRxiv">
        <title>The Genome of the Zebra Mussel, Dreissena polymorpha: A Resource for Invasive Species Research.</title>
        <authorList>
            <person name="McCartney M.A."/>
            <person name="Auch B."/>
            <person name="Kono T."/>
            <person name="Mallez S."/>
            <person name="Zhang Y."/>
            <person name="Obille A."/>
            <person name="Becker A."/>
            <person name="Abrahante J.E."/>
            <person name="Garbe J."/>
            <person name="Badalamenti J.P."/>
            <person name="Herman A."/>
            <person name="Mangelson H."/>
            <person name="Liachko I."/>
            <person name="Sullivan S."/>
            <person name="Sone E.D."/>
            <person name="Koren S."/>
            <person name="Silverstein K.A.T."/>
            <person name="Beckman K.B."/>
            <person name="Gohl D.M."/>
        </authorList>
    </citation>
    <scope>NUCLEOTIDE SEQUENCE</scope>
    <source>
        <strain evidence="3">Duluth1</strain>
        <tissue evidence="3">Whole animal</tissue>
    </source>
</reference>
<dbReference type="InterPro" id="IPR007856">
    <property type="entry name" value="SapB_1"/>
</dbReference>
<dbReference type="PROSITE" id="PS50015">
    <property type="entry name" value="SAP_B"/>
    <property type="match status" value="1"/>
</dbReference>
<evidence type="ECO:0000256" key="1">
    <source>
        <dbReference type="ARBA" id="ARBA00023157"/>
    </source>
</evidence>
<dbReference type="SUPFAM" id="SSF47862">
    <property type="entry name" value="Saposin"/>
    <property type="match status" value="1"/>
</dbReference>
<dbReference type="GO" id="GO:0006629">
    <property type="term" value="P:lipid metabolic process"/>
    <property type="evidence" value="ECO:0007669"/>
    <property type="project" value="InterPro"/>
</dbReference>
<dbReference type="InterPro" id="IPR008139">
    <property type="entry name" value="SaposinB_dom"/>
</dbReference>
<proteinExistence type="predicted"/>